<accession>A0A7S3DJP9</accession>
<dbReference type="EMBL" id="HBIB01034572">
    <property type="protein sequence ID" value="CAE0260103.1"/>
    <property type="molecule type" value="Transcribed_RNA"/>
</dbReference>
<feature type="compositionally biased region" description="Basic and acidic residues" evidence="1">
    <location>
        <begin position="251"/>
        <end position="284"/>
    </location>
</feature>
<reference evidence="3" key="1">
    <citation type="submission" date="2021-01" db="EMBL/GenBank/DDBJ databases">
        <authorList>
            <person name="Corre E."/>
            <person name="Pelletier E."/>
            <person name="Niang G."/>
            <person name="Scheremetjew M."/>
            <person name="Finn R."/>
            <person name="Kale V."/>
            <person name="Holt S."/>
            <person name="Cochrane G."/>
            <person name="Meng A."/>
            <person name="Brown T."/>
            <person name="Cohen L."/>
        </authorList>
    </citation>
    <scope>NUCLEOTIDE SEQUENCE</scope>
    <source>
        <strain evidence="3">NIES-2562</strain>
    </source>
</reference>
<name>A0A7S3DJP9_9EUKA</name>
<sequence length="309" mass="35168">MGATKEETRVWLFQSLSGAWNSTNLASQLSASLVEVIRQDLQEFSHEAKTRIVMAFLLRIEIERHAPKKKVHDKEKEYSLVEDPTVKAIIHELEQDGGPMHWYKIYLPALKERLDSNKETARPLHEILREGEQFSRAEKHLKEVLEEMEGSTEFLMDPLTCSSVLEPYLETNEKVDNSPEKQTLFRYVPPVTKRTISSDHAKASGSILSPRAFSSRGSSGSLQRERSKQMEAAIERLGRAKEQPKKFLKILELDEGRTEKKSSFHKTPQEEKTEQHPVEVEKSEAQIPVSVPAQALSPALPNSDSSRKQ</sequence>
<gene>
    <name evidence="2" type="ORF">PBIL07802_LOCUS22382</name>
    <name evidence="3" type="ORF">PBIL07802_LOCUS22383</name>
</gene>
<evidence type="ECO:0000313" key="2">
    <source>
        <dbReference type="EMBL" id="CAE0260103.1"/>
    </source>
</evidence>
<organism evidence="3">
    <name type="scientific">Palpitomonas bilix</name>
    <dbReference type="NCBI Taxonomy" id="652834"/>
    <lineage>
        <taxon>Eukaryota</taxon>
        <taxon>Eukaryota incertae sedis</taxon>
    </lineage>
</organism>
<proteinExistence type="predicted"/>
<protein>
    <submittedName>
        <fullName evidence="3">Uncharacterized protein</fullName>
    </submittedName>
</protein>
<feature type="compositionally biased region" description="Polar residues" evidence="1">
    <location>
        <begin position="300"/>
        <end position="309"/>
    </location>
</feature>
<feature type="region of interest" description="Disordered" evidence="1">
    <location>
        <begin position="195"/>
        <end position="230"/>
    </location>
</feature>
<feature type="region of interest" description="Disordered" evidence="1">
    <location>
        <begin position="251"/>
        <end position="309"/>
    </location>
</feature>
<evidence type="ECO:0000313" key="3">
    <source>
        <dbReference type="EMBL" id="CAE0260104.1"/>
    </source>
</evidence>
<dbReference type="EMBL" id="HBIB01034573">
    <property type="protein sequence ID" value="CAE0260104.1"/>
    <property type="molecule type" value="Transcribed_RNA"/>
</dbReference>
<dbReference type="AlphaFoldDB" id="A0A7S3DJP9"/>
<evidence type="ECO:0000256" key="1">
    <source>
        <dbReference type="SAM" id="MobiDB-lite"/>
    </source>
</evidence>